<dbReference type="Proteomes" id="UP000178811">
    <property type="component" value="Unassembled WGS sequence"/>
</dbReference>
<sequence length="122" mass="13710">MGVEQPRQSNEGNSIEHEKEKLEANLDELSGHLEELESSDSPRKEKVMEWFREHQVILMTTLIGLGAGGGEWAHGGTVEDFLFKTGLGVLFGGVAEFAMYKGRKSSEARRKRMEMENNGENR</sequence>
<protein>
    <submittedName>
        <fullName evidence="2">Uncharacterized protein</fullName>
    </submittedName>
</protein>
<accession>A0A1F6EX08</accession>
<feature type="compositionally biased region" description="Basic and acidic residues" evidence="1">
    <location>
        <begin position="14"/>
        <end position="44"/>
    </location>
</feature>
<feature type="compositionally biased region" description="Polar residues" evidence="1">
    <location>
        <begin position="1"/>
        <end position="13"/>
    </location>
</feature>
<feature type="region of interest" description="Disordered" evidence="1">
    <location>
        <begin position="1"/>
        <end position="44"/>
    </location>
</feature>
<reference evidence="2 3" key="1">
    <citation type="journal article" date="2016" name="Nat. Commun.">
        <title>Thousands of microbial genomes shed light on interconnected biogeochemical processes in an aquifer system.</title>
        <authorList>
            <person name="Anantharaman K."/>
            <person name="Brown C.T."/>
            <person name="Hug L.A."/>
            <person name="Sharon I."/>
            <person name="Castelle C.J."/>
            <person name="Probst A.J."/>
            <person name="Thomas B.C."/>
            <person name="Singh A."/>
            <person name="Wilkins M.J."/>
            <person name="Karaoz U."/>
            <person name="Brodie E.L."/>
            <person name="Williams K.H."/>
            <person name="Hubbard S.S."/>
            <person name="Banfield J.F."/>
        </authorList>
    </citation>
    <scope>NUCLEOTIDE SEQUENCE [LARGE SCALE GENOMIC DNA]</scope>
</reference>
<comment type="caution">
    <text evidence="2">The sequence shown here is derived from an EMBL/GenBank/DDBJ whole genome shotgun (WGS) entry which is preliminary data.</text>
</comment>
<name>A0A1F6EX08_9BACT</name>
<feature type="compositionally biased region" description="Basic and acidic residues" evidence="1">
    <location>
        <begin position="104"/>
        <end position="122"/>
    </location>
</feature>
<evidence type="ECO:0000313" key="3">
    <source>
        <dbReference type="Proteomes" id="UP000178811"/>
    </source>
</evidence>
<organism evidence="2 3">
    <name type="scientific">Candidatus Kaiserbacteria bacterium RIFCSPLOWO2_01_FULL_52_12b</name>
    <dbReference type="NCBI Taxonomy" id="1798509"/>
    <lineage>
        <taxon>Bacteria</taxon>
        <taxon>Candidatus Kaiseribacteriota</taxon>
    </lineage>
</organism>
<gene>
    <name evidence="2" type="ORF">A3A36_00610</name>
</gene>
<evidence type="ECO:0000256" key="1">
    <source>
        <dbReference type="SAM" id="MobiDB-lite"/>
    </source>
</evidence>
<dbReference type="EMBL" id="MFLW01000021">
    <property type="protein sequence ID" value="OGG78157.1"/>
    <property type="molecule type" value="Genomic_DNA"/>
</dbReference>
<dbReference type="AlphaFoldDB" id="A0A1F6EX08"/>
<proteinExistence type="predicted"/>
<evidence type="ECO:0000313" key="2">
    <source>
        <dbReference type="EMBL" id="OGG78157.1"/>
    </source>
</evidence>
<feature type="region of interest" description="Disordered" evidence="1">
    <location>
        <begin position="102"/>
        <end position="122"/>
    </location>
</feature>